<accession>A0ABS9T876</accession>
<comment type="caution">
    <text evidence="1">The sequence shown here is derived from an EMBL/GenBank/DDBJ whole genome shotgun (WGS) entry which is preliminary data.</text>
</comment>
<gene>
    <name evidence="1" type="ORF">MMF94_03475</name>
</gene>
<dbReference type="Gene3D" id="3.40.50.11440">
    <property type="match status" value="1"/>
</dbReference>
<keyword evidence="2" id="KW-1185">Reference proteome</keyword>
<evidence type="ECO:0000313" key="2">
    <source>
        <dbReference type="Proteomes" id="UP001299970"/>
    </source>
</evidence>
<name>A0ABS9T876_9PSEU</name>
<dbReference type="RefSeq" id="WP_241034763.1">
    <property type="nucleotide sequence ID" value="NZ_BAAAJF010000009.1"/>
</dbReference>
<evidence type="ECO:0000313" key="1">
    <source>
        <dbReference type="EMBL" id="MCH6164735.1"/>
    </source>
</evidence>
<reference evidence="1 2" key="1">
    <citation type="submission" date="2022-03" db="EMBL/GenBank/DDBJ databases">
        <title>Pseudonocardia alaer sp. nov., a novel actinomycete isolated from reed forest soil.</title>
        <authorList>
            <person name="Wang L."/>
        </authorList>
    </citation>
    <scope>NUCLEOTIDE SEQUENCE [LARGE SCALE GENOMIC DNA]</scope>
    <source>
        <strain evidence="1 2">Y-16303</strain>
    </source>
</reference>
<proteinExistence type="predicted"/>
<sequence length="433" mass="45946">MTHHLGPFEAVRGLEFDAPFPHLLPVRQLLDDTRIQDVAAATAAAMEPLRSRITPGMTVAITAGSRGIHDKCAVVRAAGEWLRSLGAEPFVVPAMGSHGGATAEGQVQLLAELGMTEESLGMPIHATMETVELERVPGGPAVHLDANAAKADAILAVNRIKAHTDFSDEVESGLAKIVAIGLGKRRGAEGIHRYGPANLGVWIPQVARRIVETGKVLGGLAIIENAGDRAARIELVAAQDIGGPVEAELLLDAKRRMATLPFDDIDVAVIDLLGKNYSGAGMDTNVIGRMMIRGSAEFERPRITNIAVLDVSDASHGNAVGLGLADFVPFRLLERIDLEAVYINAMTSGLGGPQRAQIPMAMATDRSAIAAAILTCGRPDLEGVTLVRMRNTLDLEHLWVSESLREQVLAHPGLEVTGEAVPMVFDDEGQLEG</sequence>
<protein>
    <submittedName>
        <fullName evidence="1">DUF362 domain-containing protein</fullName>
    </submittedName>
</protein>
<dbReference type="EMBL" id="JAKXMK010000003">
    <property type="protein sequence ID" value="MCH6164735.1"/>
    <property type="molecule type" value="Genomic_DNA"/>
</dbReference>
<dbReference type="Proteomes" id="UP001299970">
    <property type="component" value="Unassembled WGS sequence"/>
</dbReference>
<organism evidence="1 2">
    <name type="scientific">Pseudonocardia alaniniphila</name>
    <dbReference type="NCBI Taxonomy" id="75291"/>
    <lineage>
        <taxon>Bacteria</taxon>
        <taxon>Bacillati</taxon>
        <taxon>Actinomycetota</taxon>
        <taxon>Actinomycetes</taxon>
        <taxon>Pseudonocardiales</taxon>
        <taxon>Pseudonocardiaceae</taxon>
        <taxon>Pseudonocardia</taxon>
    </lineage>
</organism>